<name>A0A7S9Q472_9PSED</name>
<dbReference type="AlphaFoldDB" id="A0A7S9Q472"/>
<dbReference type="EMBL" id="CP064946">
    <property type="protein sequence ID" value="QPH49737.1"/>
    <property type="molecule type" value="Genomic_DNA"/>
</dbReference>
<organism evidence="2 3">
    <name type="scientific">Pseudomonas fulva</name>
    <dbReference type="NCBI Taxonomy" id="47880"/>
    <lineage>
        <taxon>Bacteria</taxon>
        <taxon>Pseudomonadati</taxon>
        <taxon>Pseudomonadota</taxon>
        <taxon>Gammaproteobacteria</taxon>
        <taxon>Pseudomonadales</taxon>
        <taxon>Pseudomonadaceae</taxon>
        <taxon>Pseudomonas</taxon>
    </lineage>
</organism>
<reference evidence="2 3" key="1">
    <citation type="submission" date="2020-11" db="EMBL/GenBank/DDBJ databases">
        <title>Pseudomonas fulva producing VIM-24.</title>
        <authorList>
            <person name="Liu S."/>
        </authorList>
    </citation>
    <scope>NUCLEOTIDE SEQUENCE [LARGE SCALE GENOMIC DNA]</scope>
    <source>
        <strain evidence="2 3">ZDHY414</strain>
    </source>
</reference>
<evidence type="ECO:0000256" key="1">
    <source>
        <dbReference type="SAM" id="SignalP"/>
    </source>
</evidence>
<feature type="chain" id="PRO_5031493359" description="Lipoprotein" evidence="1">
    <location>
        <begin position="16"/>
        <end position="272"/>
    </location>
</feature>
<evidence type="ECO:0000313" key="2">
    <source>
        <dbReference type="EMBL" id="QPH49737.1"/>
    </source>
</evidence>
<accession>A0A7S9Q472</accession>
<proteinExistence type="predicted"/>
<feature type="signal peptide" evidence="1">
    <location>
        <begin position="1"/>
        <end position="15"/>
    </location>
</feature>
<protein>
    <recommendedName>
        <fullName evidence="4">Lipoprotein</fullName>
    </recommendedName>
</protein>
<dbReference type="Proteomes" id="UP000594430">
    <property type="component" value="Chromosome"/>
</dbReference>
<evidence type="ECO:0008006" key="4">
    <source>
        <dbReference type="Google" id="ProtNLM"/>
    </source>
</evidence>
<dbReference type="RefSeq" id="WP_196110389.1">
    <property type="nucleotide sequence ID" value="NZ_CP064943.1"/>
</dbReference>
<gene>
    <name evidence="2" type="ORF">IZU98_03125</name>
</gene>
<sequence length="272" mass="29447">MTLCRFLLPMLAAMALTGCVTTEQMPDGRTKVRFSDDTVSSLTSMMPSAMANGIAGSAGSELDLIATLPSSSGEYLYLGSRFDAECTAALFYSAKSGKPLATKIDDSCRIRYLARQQDLKAIGKPYDRAAPVGELDGPHHPYWDSLTRRVIGQLAAQKQFKTRVGVIPRYDKAGTPFVTLGFLGQGKSEDYALRATPAPAPVVFSDPADGVQMRATAVRRQTDLGESIKCEALLEPQAAVDLGRKPPSVNTSDFTRYVVPMKITSMSCTRLY</sequence>
<evidence type="ECO:0000313" key="3">
    <source>
        <dbReference type="Proteomes" id="UP000594430"/>
    </source>
</evidence>
<dbReference type="PROSITE" id="PS51257">
    <property type="entry name" value="PROKAR_LIPOPROTEIN"/>
    <property type="match status" value="1"/>
</dbReference>
<keyword evidence="1" id="KW-0732">Signal</keyword>